<dbReference type="AlphaFoldDB" id="A0AAN7PF08"/>
<keyword evidence="2" id="KW-1185">Reference proteome</keyword>
<dbReference type="EMBL" id="JAUNZN010000001">
    <property type="protein sequence ID" value="KAK4829510.1"/>
    <property type="molecule type" value="Genomic_DNA"/>
</dbReference>
<dbReference type="Proteomes" id="UP001333110">
    <property type="component" value="Unassembled WGS sequence"/>
</dbReference>
<evidence type="ECO:0000313" key="1">
    <source>
        <dbReference type="EMBL" id="KAK4829510.1"/>
    </source>
</evidence>
<protein>
    <submittedName>
        <fullName evidence="1">Uncharacterized protein</fullName>
    </submittedName>
</protein>
<reference evidence="1 2" key="1">
    <citation type="journal article" date="2023" name="J. Hered.">
        <title>Chromosome-level genome of the wood stork (Mycteria americana) provides insight into avian chromosome evolution.</title>
        <authorList>
            <person name="Flamio R. Jr."/>
            <person name="Ramstad K.M."/>
        </authorList>
    </citation>
    <scope>NUCLEOTIDE SEQUENCE [LARGE SCALE GENOMIC DNA]</scope>
    <source>
        <strain evidence="1">JAX WOST 10</strain>
    </source>
</reference>
<evidence type="ECO:0000313" key="2">
    <source>
        <dbReference type="Proteomes" id="UP001333110"/>
    </source>
</evidence>
<sequence length="188" mass="21196">MCPVGKGGQQHPWLPEEKYHQQVDGGNYSPLNSAVRLNLESCVQFWASKHKKDMSILERVQCRATQVFYGLEHLSCEEMTAGIVQLEKAIRRDFVMCINYLMGWSNTGSGTLEGCRVSICGDTQNLSGHGSEQTALADLVLSRGFGLDKLQRNHHDLDKLEKWDDKCFMIFNKDKYKSSVPGKGEPLQ</sequence>
<comment type="caution">
    <text evidence="1">The sequence shown here is derived from an EMBL/GenBank/DDBJ whole genome shotgun (WGS) entry which is preliminary data.</text>
</comment>
<proteinExistence type="predicted"/>
<accession>A0AAN7PF08</accession>
<organism evidence="1 2">
    <name type="scientific">Mycteria americana</name>
    <name type="common">Wood stork</name>
    <dbReference type="NCBI Taxonomy" id="33587"/>
    <lineage>
        <taxon>Eukaryota</taxon>
        <taxon>Metazoa</taxon>
        <taxon>Chordata</taxon>
        <taxon>Craniata</taxon>
        <taxon>Vertebrata</taxon>
        <taxon>Euteleostomi</taxon>
        <taxon>Archelosauria</taxon>
        <taxon>Archosauria</taxon>
        <taxon>Dinosauria</taxon>
        <taxon>Saurischia</taxon>
        <taxon>Theropoda</taxon>
        <taxon>Coelurosauria</taxon>
        <taxon>Aves</taxon>
        <taxon>Neognathae</taxon>
        <taxon>Neoaves</taxon>
        <taxon>Aequornithes</taxon>
        <taxon>Ciconiiformes</taxon>
        <taxon>Ciconiidae</taxon>
        <taxon>Mycteria</taxon>
    </lineage>
</organism>
<gene>
    <name evidence="1" type="ORF">QYF61_005149</name>
</gene>
<name>A0AAN7PF08_MYCAM</name>